<name>A0A7L2F9K1_QUIME</name>
<dbReference type="PROSITE" id="PS51461">
    <property type="entry name" value="NC1_FIB"/>
    <property type="match status" value="1"/>
</dbReference>
<accession>A0A7L2F9K1</accession>
<comment type="caution">
    <text evidence="5">The sequence shown here is derived from an EMBL/GenBank/DDBJ whole genome shotgun (WGS) entry which is preliminary data.</text>
</comment>
<proteinExistence type="predicted"/>
<evidence type="ECO:0000313" key="6">
    <source>
        <dbReference type="Proteomes" id="UP000552319"/>
    </source>
</evidence>
<comment type="subcellular location">
    <subcellularLocation>
        <location evidence="1">Secreted</location>
    </subcellularLocation>
</comment>
<protein>
    <submittedName>
        <fullName evidence="5">COBA1 protein</fullName>
    </submittedName>
</protein>
<dbReference type="GO" id="GO:0005581">
    <property type="term" value="C:collagen trimer"/>
    <property type="evidence" value="ECO:0007669"/>
    <property type="project" value="UniProtKB-KW"/>
</dbReference>
<feature type="domain" description="Fibrillar collagen NC1" evidence="4">
    <location>
        <begin position="20"/>
        <end position="64"/>
    </location>
</feature>
<keyword evidence="3" id="KW-0176">Collagen</keyword>
<dbReference type="EMBL" id="VWYF01017603">
    <property type="protein sequence ID" value="NXQ71133.1"/>
    <property type="molecule type" value="Genomic_DNA"/>
</dbReference>
<feature type="non-terminal residue" evidence="5">
    <location>
        <position position="1"/>
    </location>
</feature>
<dbReference type="Proteomes" id="UP000552319">
    <property type="component" value="Unassembled WGS sequence"/>
</dbReference>
<keyword evidence="2" id="KW-0964">Secreted</keyword>
<dbReference type="GO" id="GO:0005576">
    <property type="term" value="C:extracellular region"/>
    <property type="evidence" value="ECO:0007669"/>
    <property type="project" value="UniProtKB-SubCell"/>
</dbReference>
<feature type="non-terminal residue" evidence="5">
    <location>
        <position position="64"/>
    </location>
</feature>
<dbReference type="Gene3D" id="2.60.120.1000">
    <property type="match status" value="1"/>
</dbReference>
<dbReference type="InterPro" id="IPR000885">
    <property type="entry name" value="Fib_collagen_C"/>
</dbReference>
<gene>
    <name evidence="5" type="primary">Col11a1_0</name>
    <name evidence="5" type="ORF">QUIMEX_R14514</name>
</gene>
<evidence type="ECO:0000256" key="1">
    <source>
        <dbReference type="ARBA" id="ARBA00004613"/>
    </source>
</evidence>
<organism evidence="5 6">
    <name type="scientific">Quiscalus mexicanus</name>
    <name type="common">Great-tailed grackle</name>
    <name type="synonym">Cassidix mexicanus</name>
    <dbReference type="NCBI Taxonomy" id="64278"/>
    <lineage>
        <taxon>Eukaryota</taxon>
        <taxon>Metazoa</taxon>
        <taxon>Chordata</taxon>
        <taxon>Craniata</taxon>
        <taxon>Vertebrata</taxon>
        <taxon>Euteleostomi</taxon>
        <taxon>Archelosauria</taxon>
        <taxon>Archosauria</taxon>
        <taxon>Dinosauria</taxon>
        <taxon>Saurischia</taxon>
        <taxon>Theropoda</taxon>
        <taxon>Coelurosauria</taxon>
        <taxon>Aves</taxon>
        <taxon>Neognathae</taxon>
        <taxon>Neoaves</taxon>
        <taxon>Telluraves</taxon>
        <taxon>Australaves</taxon>
        <taxon>Passeriformes</taxon>
        <taxon>Passeroidea</taxon>
        <taxon>Icteridae</taxon>
        <taxon>Quiscalus</taxon>
    </lineage>
</organism>
<evidence type="ECO:0000313" key="5">
    <source>
        <dbReference type="EMBL" id="NXQ71133.1"/>
    </source>
</evidence>
<reference evidence="5 6" key="1">
    <citation type="submission" date="2019-09" db="EMBL/GenBank/DDBJ databases">
        <title>Bird 10,000 Genomes (B10K) Project - Family phase.</title>
        <authorList>
            <person name="Zhang G."/>
        </authorList>
    </citation>
    <scope>NUCLEOTIDE SEQUENCE [LARGE SCALE GENOMIC DNA]</scope>
    <source>
        <strain evidence="5">B10K-DU-001-31</strain>
        <tissue evidence="5">Muscle</tissue>
    </source>
</reference>
<evidence type="ECO:0000259" key="4">
    <source>
        <dbReference type="PROSITE" id="PS51461"/>
    </source>
</evidence>
<sequence length="64" mass="7217">NIPSFFFQHLIYSSNHLNYTLVWALLDTLSRELQALVEHPNGTKTNPATTCKELLLAHPDLPDG</sequence>
<keyword evidence="6" id="KW-1185">Reference proteome</keyword>
<dbReference type="AlphaFoldDB" id="A0A7L2F9K1"/>
<evidence type="ECO:0000256" key="2">
    <source>
        <dbReference type="ARBA" id="ARBA00022525"/>
    </source>
</evidence>
<dbReference type="Pfam" id="PF01410">
    <property type="entry name" value="COLFI"/>
    <property type="match status" value="1"/>
</dbReference>
<evidence type="ECO:0000256" key="3">
    <source>
        <dbReference type="ARBA" id="ARBA00023119"/>
    </source>
</evidence>
<dbReference type="GO" id="GO:0005201">
    <property type="term" value="F:extracellular matrix structural constituent"/>
    <property type="evidence" value="ECO:0007669"/>
    <property type="project" value="InterPro"/>
</dbReference>